<keyword evidence="1" id="KW-0175">Coiled coil</keyword>
<feature type="chain" id="PRO_5047385515" evidence="2">
    <location>
        <begin position="20"/>
        <end position="161"/>
    </location>
</feature>
<feature type="signal peptide" evidence="2">
    <location>
        <begin position="1"/>
        <end position="19"/>
    </location>
</feature>
<comment type="caution">
    <text evidence="3">The sequence shown here is derived from an EMBL/GenBank/DDBJ whole genome shotgun (WGS) entry which is preliminary data.</text>
</comment>
<protein>
    <submittedName>
        <fullName evidence="3">Uncharacterized protein</fullName>
    </submittedName>
</protein>
<evidence type="ECO:0000256" key="2">
    <source>
        <dbReference type="SAM" id="SignalP"/>
    </source>
</evidence>
<keyword evidence="2" id="KW-0732">Signal</keyword>
<accession>A0ABW8UV03</accession>
<evidence type="ECO:0000313" key="3">
    <source>
        <dbReference type="EMBL" id="MFL4470722.1"/>
    </source>
</evidence>
<dbReference type="Proteomes" id="UP001627408">
    <property type="component" value="Unassembled WGS sequence"/>
</dbReference>
<evidence type="ECO:0000256" key="1">
    <source>
        <dbReference type="SAM" id="Coils"/>
    </source>
</evidence>
<proteinExistence type="predicted"/>
<sequence>MIRAALVSLLLLCPSALFAQSQLERLEAVSEQMNLEMAKMMAREISANGGDPAPVMAALPDTSWDDEYRAAGTCMLNQYNAAAGTQGTDSMLDKMEAMIPQLETATMESLENMDVRPEGVSEDQSIQIARSCGMIDLSMRRMQESGFTAAMMQAFSEAQGN</sequence>
<dbReference type="RefSeq" id="WP_407592568.1">
    <property type="nucleotide sequence ID" value="NZ_JBHDIY010000002.1"/>
</dbReference>
<organism evidence="3 4">
    <name type="scientific">Tateyamaria armeniaca</name>
    <dbReference type="NCBI Taxonomy" id="2518930"/>
    <lineage>
        <taxon>Bacteria</taxon>
        <taxon>Pseudomonadati</taxon>
        <taxon>Pseudomonadota</taxon>
        <taxon>Alphaproteobacteria</taxon>
        <taxon>Rhodobacterales</taxon>
        <taxon>Roseobacteraceae</taxon>
        <taxon>Tateyamaria</taxon>
    </lineage>
</organism>
<feature type="coiled-coil region" evidence="1">
    <location>
        <begin position="16"/>
        <end position="43"/>
    </location>
</feature>
<dbReference type="EMBL" id="JBHDIY010000002">
    <property type="protein sequence ID" value="MFL4470722.1"/>
    <property type="molecule type" value="Genomic_DNA"/>
</dbReference>
<keyword evidence="4" id="KW-1185">Reference proteome</keyword>
<evidence type="ECO:0000313" key="4">
    <source>
        <dbReference type="Proteomes" id="UP001627408"/>
    </source>
</evidence>
<reference evidence="3 4" key="1">
    <citation type="submission" date="2024-08" db="EMBL/GenBank/DDBJ databases">
        <title>Tateyamaria sp. nov., isolated from marine algae.</title>
        <authorList>
            <person name="Choi B.J."/>
            <person name="Kim J.M."/>
            <person name="Lee J.K."/>
            <person name="Choi D.G."/>
            <person name="Bayburt H."/>
            <person name="Baek J.H."/>
            <person name="Han D.M."/>
            <person name="Jeon C.O."/>
        </authorList>
    </citation>
    <scope>NUCLEOTIDE SEQUENCE [LARGE SCALE GENOMIC DNA]</scope>
    <source>
        <strain evidence="3 4">KMU-156</strain>
    </source>
</reference>
<name>A0ABW8UV03_9RHOB</name>
<gene>
    <name evidence="3" type="ORF">ACERZ8_12815</name>
</gene>